<keyword evidence="2" id="KW-0812">Transmembrane</keyword>
<evidence type="ECO:0000256" key="2">
    <source>
        <dbReference type="SAM" id="Phobius"/>
    </source>
</evidence>
<keyword evidence="1" id="KW-0238">DNA-binding</keyword>
<dbReference type="PANTHER" id="PTHR46558">
    <property type="entry name" value="TRACRIPTIONAL REGULATORY PROTEIN-RELATED-RELATED"/>
    <property type="match status" value="1"/>
</dbReference>
<evidence type="ECO:0000313" key="5">
    <source>
        <dbReference type="Proteomes" id="UP000216498"/>
    </source>
</evidence>
<dbReference type="Gene3D" id="1.10.260.40">
    <property type="entry name" value="lambda repressor-like DNA-binding domains"/>
    <property type="match status" value="1"/>
</dbReference>
<comment type="caution">
    <text evidence="4">The sequence shown here is derived from an EMBL/GenBank/DDBJ whole genome shotgun (WGS) entry which is preliminary data.</text>
</comment>
<name>A0A265NC82_9BACI</name>
<feature type="transmembrane region" description="Helical" evidence="2">
    <location>
        <begin position="201"/>
        <end position="225"/>
    </location>
</feature>
<dbReference type="InterPro" id="IPR010982">
    <property type="entry name" value="Lambda_DNA-bd_dom_sf"/>
</dbReference>
<accession>A0A265NC82</accession>
<gene>
    <name evidence="4" type="ORF">CIL03_06875</name>
</gene>
<feature type="transmembrane region" description="Helical" evidence="2">
    <location>
        <begin position="97"/>
        <end position="114"/>
    </location>
</feature>
<evidence type="ECO:0000259" key="3">
    <source>
        <dbReference type="PROSITE" id="PS50943"/>
    </source>
</evidence>
<dbReference type="SMART" id="SM00530">
    <property type="entry name" value="HTH_XRE"/>
    <property type="match status" value="1"/>
</dbReference>
<dbReference type="Proteomes" id="UP000216498">
    <property type="component" value="Unassembled WGS sequence"/>
</dbReference>
<sequence>MTFGEKLFKIRKEKGLSQEALAEKLNTSRQAISKWENGQGYPETEKLLMIGNIFEVSMDYLLKDSVEMNSEKADGYYVSKEMAEGYLIHAPEIAKRVALGISLLILCFVPFLVFKQDPAIYTFLIIIIAMLGIVMLVSAGVKEEAKYEILRKEILLLDENYLKELTTRYENLKKKYAFVMGVGICFIIAGALALLLERKDIALGVLVPYFPVFTVFIAVGAYILFRTTMVLEAYKLLVKNEEYVNRLGFKLKKKVHKKVDEI</sequence>
<feature type="domain" description="HTH cro/C1-type" evidence="3">
    <location>
        <begin position="9"/>
        <end position="61"/>
    </location>
</feature>
<dbReference type="SUPFAM" id="SSF47413">
    <property type="entry name" value="lambda repressor-like DNA-binding domains"/>
    <property type="match status" value="1"/>
</dbReference>
<dbReference type="OrthoDB" id="9812495at2"/>
<keyword evidence="2" id="KW-1133">Transmembrane helix</keyword>
<keyword evidence="2" id="KW-0472">Membrane</keyword>
<feature type="transmembrane region" description="Helical" evidence="2">
    <location>
        <begin position="176"/>
        <end position="195"/>
    </location>
</feature>
<dbReference type="CDD" id="cd00093">
    <property type="entry name" value="HTH_XRE"/>
    <property type="match status" value="1"/>
</dbReference>
<evidence type="ECO:0000256" key="1">
    <source>
        <dbReference type="ARBA" id="ARBA00023125"/>
    </source>
</evidence>
<evidence type="ECO:0000313" key="4">
    <source>
        <dbReference type="EMBL" id="OZU89427.1"/>
    </source>
</evidence>
<dbReference type="RefSeq" id="WP_094884966.1">
    <property type="nucleotide sequence ID" value="NZ_NPMS01000002.1"/>
</dbReference>
<dbReference type="Pfam" id="PF01381">
    <property type="entry name" value="HTH_3"/>
    <property type="match status" value="1"/>
</dbReference>
<dbReference type="PANTHER" id="PTHR46558:SF13">
    <property type="entry name" value="HTH-TYPE TRANSCRIPTIONAL REGULATOR IMMR"/>
    <property type="match status" value="1"/>
</dbReference>
<dbReference type="GO" id="GO:0003677">
    <property type="term" value="F:DNA binding"/>
    <property type="evidence" value="ECO:0007669"/>
    <property type="project" value="UniProtKB-KW"/>
</dbReference>
<dbReference type="EMBL" id="NPMS01000002">
    <property type="protein sequence ID" value="OZU89427.1"/>
    <property type="molecule type" value="Genomic_DNA"/>
</dbReference>
<proteinExistence type="predicted"/>
<reference evidence="4 5" key="1">
    <citation type="submission" date="2017-08" db="EMBL/GenBank/DDBJ databases">
        <title>Virgibacillus indicus sp. nov. and Virgibacillus profoundi sp. nov, two moderately halophilic bacteria isolated from marine sediment by using the Microfluidic Streak Plate.</title>
        <authorList>
            <person name="Xu B."/>
            <person name="Hu B."/>
            <person name="Wang J."/>
            <person name="Zhu Y."/>
            <person name="Huang L."/>
            <person name="Du W."/>
            <person name="Huang Y."/>
        </authorList>
    </citation>
    <scope>NUCLEOTIDE SEQUENCE [LARGE SCALE GENOMIC DNA]</scope>
    <source>
        <strain evidence="4 5">IO3-P2-C2</strain>
    </source>
</reference>
<dbReference type="PROSITE" id="PS50943">
    <property type="entry name" value="HTH_CROC1"/>
    <property type="match status" value="1"/>
</dbReference>
<feature type="transmembrane region" description="Helical" evidence="2">
    <location>
        <begin position="120"/>
        <end position="141"/>
    </location>
</feature>
<organism evidence="4 5">
    <name type="scientific">Virgibacillus indicus</name>
    <dbReference type="NCBI Taxonomy" id="2024554"/>
    <lineage>
        <taxon>Bacteria</taxon>
        <taxon>Bacillati</taxon>
        <taxon>Bacillota</taxon>
        <taxon>Bacilli</taxon>
        <taxon>Bacillales</taxon>
        <taxon>Bacillaceae</taxon>
        <taxon>Virgibacillus</taxon>
    </lineage>
</organism>
<dbReference type="AlphaFoldDB" id="A0A265NC82"/>
<protein>
    <submittedName>
        <fullName evidence="4">Transcriptional regulator</fullName>
    </submittedName>
</protein>
<keyword evidence="5" id="KW-1185">Reference proteome</keyword>
<dbReference type="InterPro" id="IPR001387">
    <property type="entry name" value="Cro/C1-type_HTH"/>
</dbReference>